<gene>
    <name evidence="4" type="ORF">B6254_0755</name>
</gene>
<feature type="binding site" evidence="2">
    <location>
        <position position="271"/>
    </location>
    <ligand>
        <name>Zn(2+)</name>
        <dbReference type="ChEBI" id="CHEBI:29105"/>
        <note>catalytic</note>
    </ligand>
</feature>
<dbReference type="GO" id="GO:0006508">
    <property type="term" value="P:proteolysis"/>
    <property type="evidence" value="ECO:0007669"/>
    <property type="project" value="UniProtKB-UniRule"/>
</dbReference>
<keyword evidence="1" id="KW-0482">Metalloprotease</keyword>
<keyword evidence="1 2" id="KW-0479">Metal-binding</keyword>
<keyword evidence="2" id="KW-0862">Zinc</keyword>
<accession>A0A2S1KQ81</accession>
<dbReference type="PROSITE" id="PS52034">
    <property type="entry name" value="PEPTIDASE_M32"/>
    <property type="match status" value="1"/>
</dbReference>
<evidence type="ECO:0000256" key="3">
    <source>
        <dbReference type="PIRSR" id="PIRSR006615-2"/>
    </source>
</evidence>
<dbReference type="EMBL" id="CP020928">
    <property type="protein sequence ID" value="AWF95162.1"/>
    <property type="molecule type" value="Genomic_DNA"/>
</dbReference>
<feature type="binding site" evidence="2">
    <location>
        <position position="267"/>
    </location>
    <ligand>
        <name>Zn(2+)</name>
        <dbReference type="ChEBI" id="CHEBI:29105"/>
        <note>catalytic</note>
    </ligand>
</feature>
<dbReference type="Proteomes" id="UP000244870">
    <property type="component" value="Chromosome"/>
</dbReference>
<comment type="catalytic activity">
    <reaction evidence="1">
        <text>Release of a C-terminal amino acid with broad specificity, except for -Pro.</text>
        <dbReference type="EC" id="3.4.17.19"/>
    </reaction>
</comment>
<name>A0A2S1KQ81_9LACO</name>
<dbReference type="EC" id="3.4.17.19" evidence="1"/>
<comment type="similarity">
    <text evidence="1">Belongs to the peptidase M32 family.</text>
</comment>
<protein>
    <recommendedName>
        <fullName evidence="1">Metal-dependent carboxypeptidase</fullName>
        <ecNumber evidence="1">3.4.17.19</ecNumber>
    </recommendedName>
</protein>
<organism evidence="4 5">
    <name type="scientific">Weissella cibaria</name>
    <dbReference type="NCBI Taxonomy" id="137591"/>
    <lineage>
        <taxon>Bacteria</taxon>
        <taxon>Bacillati</taxon>
        <taxon>Bacillota</taxon>
        <taxon>Bacilli</taxon>
        <taxon>Lactobacillales</taxon>
        <taxon>Lactobacillaceae</taxon>
        <taxon>Weissella</taxon>
    </lineage>
</organism>
<dbReference type="PANTHER" id="PTHR34217">
    <property type="entry name" value="METAL-DEPENDENT CARBOXYPEPTIDASE"/>
    <property type="match status" value="1"/>
</dbReference>
<sequence length="506" mass="57601">MDMTTLTGQNLRALLKEQALLEETMALAGWDQLTGMPKDASEFRAELQSYLTEKYLGVSTGDQAKALVAYFAGHGDELSADEQALFAKFQEDYERDAAVPADEYIAFNKLTSTAQDAWAEAREQDDYAIYAPYLAQLIDLKRRFITYWRKDEATPYDVLLNQFEPGLTVAKLDAVFAEVKAGVVALRERLATEGTEPADDFLQREVAVSDQRAYVWDAAVRLGYDPNKGRLDDTVHPFMQDLNRNDARITTRWSATDFQMAVLGILHEAGHGLFAQNVAPKWDYTPFNKSIAMSIHESQSLFNEVMIGRSEAFLRHDYPIMQQAFHGVLDDVDFETFYKGWMKTQASLIRTEADPLTYPLHIIIRYEIEKAIFNDDIDIATLPALWNAKYEEYLGIRPPSDLTGILQDIHWAGGDFGYFPSYALGHLYAAQFRHEMAKTLDIDSLLATGNIQPLFDWRKTNIWQYGASKTPAQILYAATGEELNPQYWLDLQTQRYLQAYQISDNN</sequence>
<dbReference type="CDD" id="cd06460">
    <property type="entry name" value="M32_Taq"/>
    <property type="match status" value="1"/>
</dbReference>
<dbReference type="AlphaFoldDB" id="A0A2S1KQ81"/>
<comment type="function">
    <text evidence="1">Broad specificity carboxypetidase that releases amino acids sequentially from the C-terminus, including neutral, aromatic, polar and basic residues.</text>
</comment>
<reference evidence="4 5" key="1">
    <citation type="submission" date="2017-04" db="EMBL/GenBank/DDBJ databases">
        <title>Weissella cibaria strain m2 complete genome.</title>
        <authorList>
            <person name="Pan Q."/>
            <person name="Tan M."/>
            <person name="Yao F."/>
            <person name="Su S."/>
        </authorList>
    </citation>
    <scope>NUCLEOTIDE SEQUENCE [LARGE SCALE GENOMIC DNA]</scope>
    <source>
        <strain evidence="4 5">M2</strain>
    </source>
</reference>
<evidence type="ECO:0000313" key="4">
    <source>
        <dbReference type="EMBL" id="AWF95162.1"/>
    </source>
</evidence>
<proteinExistence type="inferred from homology"/>
<evidence type="ECO:0000256" key="1">
    <source>
        <dbReference type="PIRNR" id="PIRNR006615"/>
    </source>
</evidence>
<evidence type="ECO:0000256" key="2">
    <source>
        <dbReference type="PIRSR" id="PIRSR006615-1"/>
    </source>
</evidence>
<dbReference type="PIRSF" id="PIRSF006615">
    <property type="entry name" value="Zn_crbxpep_Taq"/>
    <property type="match status" value="1"/>
</dbReference>
<dbReference type="GO" id="GO:0004181">
    <property type="term" value="F:metallocarboxypeptidase activity"/>
    <property type="evidence" value="ECO:0007669"/>
    <property type="project" value="UniProtKB-UniRule"/>
</dbReference>
<dbReference type="Pfam" id="PF02074">
    <property type="entry name" value="Peptidase_M32"/>
    <property type="match status" value="1"/>
</dbReference>
<dbReference type="Gene3D" id="1.10.1370.30">
    <property type="match status" value="1"/>
</dbReference>
<keyword evidence="1 4" id="KW-0121">Carboxypeptidase</keyword>
<dbReference type="SUPFAM" id="SSF55486">
    <property type="entry name" value="Metalloproteases ('zincins'), catalytic domain"/>
    <property type="match status" value="1"/>
</dbReference>
<dbReference type="InterPro" id="IPR001333">
    <property type="entry name" value="Peptidase_M32_Taq"/>
</dbReference>
<feature type="binding site" evidence="2">
    <location>
        <position position="297"/>
    </location>
    <ligand>
        <name>Zn(2+)</name>
        <dbReference type="ChEBI" id="CHEBI:29105"/>
        <note>catalytic</note>
    </ligand>
</feature>
<evidence type="ECO:0000313" key="5">
    <source>
        <dbReference type="Proteomes" id="UP000244870"/>
    </source>
</evidence>
<dbReference type="GO" id="GO:0046872">
    <property type="term" value="F:metal ion binding"/>
    <property type="evidence" value="ECO:0007669"/>
    <property type="project" value="UniProtKB-KW"/>
</dbReference>
<keyword evidence="1" id="KW-0645">Protease</keyword>
<feature type="active site" description="Proton donor/acceptor" evidence="3">
    <location>
        <position position="268"/>
    </location>
</feature>
<comment type="cofactor">
    <cofactor evidence="2">
        <name>Zn(2+)</name>
        <dbReference type="ChEBI" id="CHEBI:29105"/>
    </cofactor>
    <text evidence="2">Binds 1 zinc ion per subunit.</text>
</comment>
<keyword evidence="1" id="KW-0378">Hydrolase</keyword>
<dbReference type="PANTHER" id="PTHR34217:SF1">
    <property type="entry name" value="CARBOXYPEPTIDASE 1"/>
    <property type="match status" value="1"/>
</dbReference>
<dbReference type="PRINTS" id="PR00998">
    <property type="entry name" value="CRBOXYPTASET"/>
</dbReference>